<dbReference type="Gene3D" id="2.40.260.10">
    <property type="entry name" value="Sortase"/>
    <property type="match status" value="1"/>
</dbReference>
<comment type="caution">
    <text evidence="3">The sequence shown here is derived from an EMBL/GenBank/DDBJ whole genome shotgun (WGS) entry which is preliminary data.</text>
</comment>
<accession>A0A2G9XCG0</accession>
<feature type="transmembrane region" description="Helical" evidence="2">
    <location>
        <begin position="12"/>
        <end position="32"/>
    </location>
</feature>
<evidence type="ECO:0000256" key="1">
    <source>
        <dbReference type="ARBA" id="ARBA00022801"/>
    </source>
</evidence>
<evidence type="ECO:0000313" key="4">
    <source>
        <dbReference type="Proteomes" id="UP000231388"/>
    </source>
</evidence>
<reference evidence="3 4" key="1">
    <citation type="submission" date="2017-09" db="EMBL/GenBank/DDBJ databases">
        <title>Depth-based differentiation of microbial function through sediment-hosted aquifers and enrichment of novel symbionts in the deep terrestrial subsurface.</title>
        <authorList>
            <person name="Probst A.J."/>
            <person name="Ladd B."/>
            <person name="Jarett J.K."/>
            <person name="Geller-Mcgrath D.E."/>
            <person name="Sieber C.M."/>
            <person name="Emerson J.B."/>
            <person name="Anantharaman K."/>
            <person name="Thomas B.C."/>
            <person name="Malmstrom R."/>
            <person name="Stieglmeier M."/>
            <person name="Klingl A."/>
            <person name="Woyke T."/>
            <person name="Ryan C.M."/>
            <person name="Banfield J.F."/>
        </authorList>
    </citation>
    <scope>NUCLEOTIDE SEQUENCE [LARGE SCALE GENOMIC DNA]</scope>
    <source>
        <strain evidence="3">CG23_combo_of_CG06-09_8_20_14_all_40_14</strain>
    </source>
</reference>
<organism evidence="3 4">
    <name type="scientific">candidate division WWE3 bacterium CG23_combo_of_CG06-09_8_20_14_all_40_14</name>
    <dbReference type="NCBI Taxonomy" id="1975095"/>
    <lineage>
        <taxon>Bacteria</taxon>
        <taxon>Katanobacteria</taxon>
    </lineage>
</organism>
<dbReference type="InterPro" id="IPR023365">
    <property type="entry name" value="Sortase_dom-sf"/>
</dbReference>
<evidence type="ECO:0000256" key="2">
    <source>
        <dbReference type="SAM" id="Phobius"/>
    </source>
</evidence>
<sequence length="219" mass="23801">MSKIGKSLRISSNFLIIGALALFLRALGPFAYQELSYVATKAWNRGWQLNTSAASETAPKPLQAVITRRPLTLQPVNAESSIVIEKIGVSAPIVINVDADDSAEYKEALKEGVAHASGSALPGSPGNTFLFAHSSLNFWELGKYATVFNLLGKLEAGDPIILFYKNKRFDYEVIDKRIVPGFNTLPLLRQTTLPVLTLQTCTPPGTTINRLIVTAKAVE</sequence>
<dbReference type="Proteomes" id="UP000231388">
    <property type="component" value="Unassembled WGS sequence"/>
</dbReference>
<evidence type="ECO:0000313" key="3">
    <source>
        <dbReference type="EMBL" id="PIP04617.1"/>
    </source>
</evidence>
<dbReference type="SUPFAM" id="SSF63817">
    <property type="entry name" value="Sortase"/>
    <property type="match status" value="1"/>
</dbReference>
<keyword evidence="2" id="KW-1133">Transmembrane helix</keyword>
<dbReference type="EMBL" id="PCQY01000019">
    <property type="protein sequence ID" value="PIP04617.1"/>
    <property type="molecule type" value="Genomic_DNA"/>
</dbReference>
<keyword evidence="2" id="KW-0812">Transmembrane</keyword>
<protein>
    <recommendedName>
        <fullName evidence="5">Sortase</fullName>
    </recommendedName>
</protein>
<keyword evidence="2" id="KW-0472">Membrane</keyword>
<gene>
    <name evidence="3" type="ORF">COX53_01565</name>
</gene>
<keyword evidence="1" id="KW-0378">Hydrolase</keyword>
<dbReference type="InterPro" id="IPR005754">
    <property type="entry name" value="Sortase"/>
</dbReference>
<dbReference type="NCBIfam" id="TIGR01076">
    <property type="entry name" value="sortase_fam"/>
    <property type="match status" value="1"/>
</dbReference>
<dbReference type="GO" id="GO:0016787">
    <property type="term" value="F:hydrolase activity"/>
    <property type="evidence" value="ECO:0007669"/>
    <property type="project" value="UniProtKB-KW"/>
</dbReference>
<name>A0A2G9XCG0_UNCKA</name>
<dbReference type="AlphaFoldDB" id="A0A2G9XCG0"/>
<dbReference type="CDD" id="cd00004">
    <property type="entry name" value="Sortase"/>
    <property type="match status" value="1"/>
</dbReference>
<evidence type="ECO:0008006" key="5">
    <source>
        <dbReference type="Google" id="ProtNLM"/>
    </source>
</evidence>
<proteinExistence type="predicted"/>
<dbReference type="Pfam" id="PF04203">
    <property type="entry name" value="Sortase"/>
    <property type="match status" value="1"/>
</dbReference>